<dbReference type="PANTHER" id="PTHR43437">
    <property type="entry name" value="HYDROXYACYL-THIOESTER DEHYDRATASE TYPE 2, MITOCHONDRIAL-RELATED"/>
    <property type="match status" value="1"/>
</dbReference>
<dbReference type="HOGENOM" id="CLU_929459_0_0_6"/>
<dbReference type="InterPro" id="IPR016181">
    <property type="entry name" value="Acyl_CoA_acyltransferase"/>
</dbReference>
<dbReference type="KEGG" id="sdn:Sden_1284"/>
<dbReference type="InterPro" id="IPR050965">
    <property type="entry name" value="UPF0336/Enoyl-CoA_hydratase"/>
</dbReference>
<evidence type="ECO:0000313" key="3">
    <source>
        <dbReference type="Proteomes" id="UP000001982"/>
    </source>
</evidence>
<dbReference type="AlphaFoldDB" id="Q12PQ6"/>
<dbReference type="NCBIfam" id="TIGR03585">
    <property type="entry name" value="PseH"/>
    <property type="match status" value="1"/>
</dbReference>
<feature type="domain" description="N-acetyltransferase" evidence="1">
    <location>
        <begin position="4"/>
        <end position="159"/>
    </location>
</feature>
<dbReference type="GO" id="GO:0006633">
    <property type="term" value="P:fatty acid biosynthetic process"/>
    <property type="evidence" value="ECO:0007669"/>
    <property type="project" value="TreeGrafter"/>
</dbReference>
<reference evidence="2 3" key="1">
    <citation type="submission" date="2006-03" db="EMBL/GenBank/DDBJ databases">
        <title>Complete sequence of Shewanella denitrificans OS217.</title>
        <authorList>
            <consortium name="US DOE Joint Genome Institute"/>
            <person name="Copeland A."/>
            <person name="Lucas S."/>
            <person name="Lapidus A."/>
            <person name="Barry K."/>
            <person name="Detter J.C."/>
            <person name="Glavina del Rio T."/>
            <person name="Hammon N."/>
            <person name="Israni S."/>
            <person name="Dalin E."/>
            <person name="Tice H."/>
            <person name="Pitluck S."/>
            <person name="Brettin T."/>
            <person name="Bruce D."/>
            <person name="Han C."/>
            <person name="Tapia R."/>
            <person name="Gilna P."/>
            <person name="Kiss H."/>
            <person name="Schmutz J."/>
            <person name="Larimer F."/>
            <person name="Land M."/>
            <person name="Hauser L."/>
            <person name="Kyrpides N."/>
            <person name="Lykidis A."/>
            <person name="Richardson P."/>
        </authorList>
    </citation>
    <scope>NUCLEOTIDE SEQUENCE [LARGE SCALE GENOMIC DNA]</scope>
    <source>
        <strain evidence="3">OS217 / ATCC BAA-1090 / DSM 15013</strain>
    </source>
</reference>
<proteinExistence type="predicted"/>
<dbReference type="eggNOG" id="COG2030">
    <property type="taxonomic scope" value="Bacteria"/>
</dbReference>
<evidence type="ECO:0000313" key="2">
    <source>
        <dbReference type="EMBL" id="ABE54570.1"/>
    </source>
</evidence>
<protein>
    <submittedName>
        <fullName evidence="2">MaoC-like dehydratase</fullName>
    </submittedName>
</protein>
<dbReference type="PANTHER" id="PTHR43437:SF3">
    <property type="entry name" value="HYDROXYACYL-THIOESTER DEHYDRATASE TYPE 2, MITOCHONDRIAL"/>
    <property type="match status" value="1"/>
</dbReference>
<dbReference type="SMR" id="Q12PQ6"/>
<dbReference type="Gene3D" id="3.10.129.10">
    <property type="entry name" value="Hotdog Thioesterase"/>
    <property type="match status" value="1"/>
</dbReference>
<dbReference type="CDD" id="cd03449">
    <property type="entry name" value="R_hydratase"/>
    <property type="match status" value="1"/>
</dbReference>
<organism evidence="2 3">
    <name type="scientific">Shewanella denitrificans (strain OS217 / ATCC BAA-1090 / DSM 15013)</name>
    <dbReference type="NCBI Taxonomy" id="318161"/>
    <lineage>
        <taxon>Bacteria</taxon>
        <taxon>Pseudomonadati</taxon>
        <taxon>Pseudomonadota</taxon>
        <taxon>Gammaproteobacteria</taxon>
        <taxon>Alteromonadales</taxon>
        <taxon>Shewanellaceae</taxon>
        <taxon>Shewanella</taxon>
    </lineage>
</organism>
<dbReference type="Proteomes" id="UP000001982">
    <property type="component" value="Chromosome"/>
</dbReference>
<dbReference type="Pfam" id="PF01575">
    <property type="entry name" value="MaoC_dehydratas"/>
    <property type="match status" value="1"/>
</dbReference>
<dbReference type="InterPro" id="IPR020036">
    <property type="entry name" value="PseH"/>
</dbReference>
<gene>
    <name evidence="2" type="ordered locus">Sden_1284</name>
</gene>
<dbReference type="Gene3D" id="3.40.630.30">
    <property type="match status" value="1"/>
</dbReference>
<dbReference type="STRING" id="318161.Sden_1284"/>
<dbReference type="RefSeq" id="WP_011495729.1">
    <property type="nucleotide sequence ID" value="NC_007954.1"/>
</dbReference>
<dbReference type="GO" id="GO:0016747">
    <property type="term" value="F:acyltransferase activity, transferring groups other than amino-acyl groups"/>
    <property type="evidence" value="ECO:0007669"/>
    <property type="project" value="InterPro"/>
</dbReference>
<evidence type="ECO:0000259" key="1">
    <source>
        <dbReference type="PROSITE" id="PS51186"/>
    </source>
</evidence>
<sequence length="318" mass="36146">MNDINLLPLTSAYLDLILEWRNNPEVRRNMYTSHVISKAEHYAWFKKLESDNTKQCFIFVLNGVPSGFISFVDINLNSKSATWAFYSGNTSVRGIGSLMEVSALNYAFSTLGLHKLSCEVLEFNNMVVRFHEKYGFHVEGVFKKHHFSEGEYWDIYRLAIFNEEWARCKLEINLKKQSISPGSSYRENVFFTNENIIGFSALSGDCNQIHLNKQYAIKNGFDNNLVHGFLVGSVFSKVFGTRFPGDGCIYISQSLSFLSPVYPDDLLEASFVVLSKIGRKLVVETSITNLHSNKKVIDGVAELLISMDSQIGYLNQYL</sequence>
<dbReference type="EMBL" id="CP000302">
    <property type="protein sequence ID" value="ABE54570.1"/>
    <property type="molecule type" value="Genomic_DNA"/>
</dbReference>
<dbReference type="InterPro" id="IPR002539">
    <property type="entry name" value="MaoC-like_dom"/>
</dbReference>
<dbReference type="InterPro" id="IPR029069">
    <property type="entry name" value="HotDog_dom_sf"/>
</dbReference>
<dbReference type="PROSITE" id="PS51186">
    <property type="entry name" value="GNAT"/>
    <property type="match status" value="1"/>
</dbReference>
<dbReference type="Pfam" id="PF13302">
    <property type="entry name" value="Acetyltransf_3"/>
    <property type="match status" value="1"/>
</dbReference>
<accession>Q12PQ6</accession>
<name>Q12PQ6_SHEDO</name>
<dbReference type="eggNOG" id="COG1670">
    <property type="taxonomic scope" value="Bacteria"/>
</dbReference>
<dbReference type="SUPFAM" id="SSF54637">
    <property type="entry name" value="Thioesterase/thiol ester dehydrase-isomerase"/>
    <property type="match status" value="1"/>
</dbReference>
<dbReference type="SUPFAM" id="SSF55729">
    <property type="entry name" value="Acyl-CoA N-acyltransferases (Nat)"/>
    <property type="match status" value="1"/>
</dbReference>
<keyword evidence="3" id="KW-1185">Reference proteome</keyword>
<dbReference type="InterPro" id="IPR000182">
    <property type="entry name" value="GNAT_dom"/>
</dbReference>
<dbReference type="GO" id="GO:0019171">
    <property type="term" value="F:(3R)-hydroxyacyl-[acyl-carrier-protein] dehydratase activity"/>
    <property type="evidence" value="ECO:0007669"/>
    <property type="project" value="TreeGrafter"/>
</dbReference>